<proteinExistence type="predicted"/>
<feature type="transmembrane region" description="Helical" evidence="2">
    <location>
        <begin position="352"/>
        <end position="371"/>
    </location>
</feature>
<sequence length="373" mass="37807">MSGSTLLSFTLLAASTLVRADYFSTDPLVGKVVPFNAIPYQVMTDTDDPRGFQTGYNICNSTTENQNSLCQTMFMNHIDDFCLWAPAPPNSTIADTEGDVVAWCSKKGHGTRIIPDGAITGLQFIQTPSYIQVAGSLNQALLNIAGEFGGELDSGGQDGEGNPMGGLVYSNSFKSNNGNNASFQQAQHWSFFIGANSFCGKVCDSTGSNPQGLCQNIYDRLGCDYNAPNTAQPGVFEACLGDDMTPVGTYVVDGQTSVFHQPAAETDPIGVVPYTATPAPISSCTTFASAAIFTDGVGITAASGNSLSATPTGSGSGSSATGSSGTGAKTSAKSGAGTGTGSSAAPTGTGGAAAMGVSAGAVAVALFAMLAQN</sequence>
<keyword evidence="5" id="KW-1185">Reference proteome</keyword>
<feature type="signal peptide" evidence="3">
    <location>
        <begin position="1"/>
        <end position="20"/>
    </location>
</feature>
<feature type="compositionally biased region" description="Low complexity" evidence="1">
    <location>
        <begin position="308"/>
        <end position="347"/>
    </location>
</feature>
<feature type="chain" id="PRO_5041989662" description="Macrofage activating glycoprotein" evidence="3">
    <location>
        <begin position="21"/>
        <end position="373"/>
    </location>
</feature>
<keyword evidence="2" id="KW-1133">Transmembrane helix</keyword>
<protein>
    <recommendedName>
        <fullName evidence="6">Macrofage activating glycoprotein</fullName>
    </recommendedName>
</protein>
<evidence type="ECO:0000256" key="2">
    <source>
        <dbReference type="SAM" id="Phobius"/>
    </source>
</evidence>
<name>A0AAD7H111_MYCRO</name>
<organism evidence="4 5">
    <name type="scientific">Mycena rosella</name>
    <name type="common">Pink bonnet</name>
    <name type="synonym">Agaricus rosellus</name>
    <dbReference type="NCBI Taxonomy" id="1033263"/>
    <lineage>
        <taxon>Eukaryota</taxon>
        <taxon>Fungi</taxon>
        <taxon>Dikarya</taxon>
        <taxon>Basidiomycota</taxon>
        <taxon>Agaricomycotina</taxon>
        <taxon>Agaricomycetes</taxon>
        <taxon>Agaricomycetidae</taxon>
        <taxon>Agaricales</taxon>
        <taxon>Marasmiineae</taxon>
        <taxon>Mycenaceae</taxon>
        <taxon>Mycena</taxon>
    </lineage>
</organism>
<dbReference type="AlphaFoldDB" id="A0AAD7H111"/>
<reference evidence="4" key="1">
    <citation type="submission" date="2023-03" db="EMBL/GenBank/DDBJ databases">
        <title>Massive genome expansion in bonnet fungi (Mycena s.s.) driven by repeated elements and novel gene families across ecological guilds.</title>
        <authorList>
            <consortium name="Lawrence Berkeley National Laboratory"/>
            <person name="Harder C.B."/>
            <person name="Miyauchi S."/>
            <person name="Viragh M."/>
            <person name="Kuo A."/>
            <person name="Thoen E."/>
            <person name="Andreopoulos B."/>
            <person name="Lu D."/>
            <person name="Skrede I."/>
            <person name="Drula E."/>
            <person name="Henrissat B."/>
            <person name="Morin E."/>
            <person name="Kohler A."/>
            <person name="Barry K."/>
            <person name="LaButti K."/>
            <person name="Morin E."/>
            <person name="Salamov A."/>
            <person name="Lipzen A."/>
            <person name="Mereny Z."/>
            <person name="Hegedus B."/>
            <person name="Baldrian P."/>
            <person name="Stursova M."/>
            <person name="Weitz H."/>
            <person name="Taylor A."/>
            <person name="Grigoriev I.V."/>
            <person name="Nagy L.G."/>
            <person name="Martin F."/>
            <person name="Kauserud H."/>
        </authorList>
    </citation>
    <scope>NUCLEOTIDE SEQUENCE</scope>
    <source>
        <strain evidence="4">CBHHK067</strain>
    </source>
</reference>
<keyword evidence="2" id="KW-0812">Transmembrane</keyword>
<dbReference type="EMBL" id="JARKIE010000002">
    <property type="protein sequence ID" value="KAJ7709514.1"/>
    <property type="molecule type" value="Genomic_DNA"/>
</dbReference>
<dbReference type="Proteomes" id="UP001221757">
    <property type="component" value="Unassembled WGS sequence"/>
</dbReference>
<keyword evidence="3" id="KW-0732">Signal</keyword>
<gene>
    <name evidence="4" type="ORF">B0H17DRAFT_1190717</name>
</gene>
<keyword evidence="2" id="KW-0472">Membrane</keyword>
<evidence type="ECO:0000256" key="1">
    <source>
        <dbReference type="SAM" id="MobiDB-lite"/>
    </source>
</evidence>
<accession>A0AAD7H111</accession>
<comment type="caution">
    <text evidence="4">The sequence shown here is derived from an EMBL/GenBank/DDBJ whole genome shotgun (WGS) entry which is preliminary data.</text>
</comment>
<feature type="region of interest" description="Disordered" evidence="1">
    <location>
        <begin position="307"/>
        <end position="350"/>
    </location>
</feature>
<evidence type="ECO:0000313" key="4">
    <source>
        <dbReference type="EMBL" id="KAJ7709514.1"/>
    </source>
</evidence>
<evidence type="ECO:0000256" key="3">
    <source>
        <dbReference type="SAM" id="SignalP"/>
    </source>
</evidence>
<evidence type="ECO:0000313" key="5">
    <source>
        <dbReference type="Proteomes" id="UP001221757"/>
    </source>
</evidence>
<evidence type="ECO:0008006" key="6">
    <source>
        <dbReference type="Google" id="ProtNLM"/>
    </source>
</evidence>